<dbReference type="InterPro" id="IPR050525">
    <property type="entry name" value="ECM_Assembly_Org"/>
</dbReference>
<keyword evidence="3" id="KW-1185">Reference proteome</keyword>
<evidence type="ECO:0000256" key="1">
    <source>
        <dbReference type="SAM" id="Phobius"/>
    </source>
</evidence>
<dbReference type="PROSITE" id="PS50234">
    <property type="entry name" value="VWFA"/>
    <property type="match status" value="1"/>
</dbReference>
<name>A0A1I7TUY5_9PELO</name>
<keyword evidence="1" id="KW-1133">Transmembrane helix</keyword>
<evidence type="ECO:0000259" key="2">
    <source>
        <dbReference type="PROSITE" id="PS50234"/>
    </source>
</evidence>
<dbReference type="InterPro" id="IPR002035">
    <property type="entry name" value="VWF_A"/>
</dbReference>
<dbReference type="CDD" id="cd00198">
    <property type="entry name" value="vWFA"/>
    <property type="match status" value="1"/>
</dbReference>
<dbReference type="SMART" id="SM00327">
    <property type="entry name" value="VWA"/>
    <property type="match status" value="1"/>
</dbReference>
<dbReference type="PANTHER" id="PTHR24020:SF84">
    <property type="entry name" value="VWFA DOMAIN-CONTAINING PROTEIN"/>
    <property type="match status" value="1"/>
</dbReference>
<dbReference type="STRING" id="1561998.A0A1I7TUY5"/>
<proteinExistence type="predicted"/>
<keyword evidence="1" id="KW-0812">Transmembrane</keyword>
<dbReference type="PANTHER" id="PTHR24020">
    <property type="entry name" value="COLLAGEN ALPHA"/>
    <property type="match status" value="1"/>
</dbReference>
<reference evidence="4" key="1">
    <citation type="submission" date="2016-11" db="UniProtKB">
        <authorList>
            <consortium name="WormBaseParasite"/>
        </authorList>
    </citation>
    <scope>IDENTIFICATION</scope>
</reference>
<accession>A0A1I7TUY5</accession>
<feature type="domain" description="VWFA" evidence="2">
    <location>
        <begin position="379"/>
        <end position="553"/>
    </location>
</feature>
<dbReference type="Pfam" id="PF00092">
    <property type="entry name" value="VWA"/>
    <property type="match status" value="1"/>
</dbReference>
<protein>
    <submittedName>
        <fullName evidence="4">VWFA domain-containing protein</fullName>
    </submittedName>
</protein>
<evidence type="ECO:0000313" key="4">
    <source>
        <dbReference type="WBParaSite" id="Csp11.Scaffold629.g12044.t1"/>
    </source>
</evidence>
<dbReference type="InterPro" id="IPR036465">
    <property type="entry name" value="vWFA_dom_sf"/>
</dbReference>
<feature type="transmembrane region" description="Helical" evidence="1">
    <location>
        <begin position="20"/>
        <end position="41"/>
    </location>
</feature>
<evidence type="ECO:0000313" key="3">
    <source>
        <dbReference type="Proteomes" id="UP000095282"/>
    </source>
</evidence>
<dbReference type="AlphaFoldDB" id="A0A1I7TUY5"/>
<dbReference type="Gene3D" id="3.40.50.410">
    <property type="entry name" value="von Willebrand factor, type A domain"/>
    <property type="match status" value="1"/>
</dbReference>
<dbReference type="eggNOG" id="ENOG502TH0S">
    <property type="taxonomic scope" value="Eukaryota"/>
</dbReference>
<keyword evidence="1" id="KW-0472">Membrane</keyword>
<dbReference type="WBParaSite" id="Csp11.Scaffold629.g12044.t1">
    <property type="protein sequence ID" value="Csp11.Scaffold629.g12044.t1"/>
    <property type="gene ID" value="Csp11.Scaffold629.g12044"/>
</dbReference>
<dbReference type="Proteomes" id="UP000095282">
    <property type="component" value="Unplaced"/>
</dbReference>
<organism evidence="3 4">
    <name type="scientific">Caenorhabditis tropicalis</name>
    <dbReference type="NCBI Taxonomy" id="1561998"/>
    <lineage>
        <taxon>Eukaryota</taxon>
        <taxon>Metazoa</taxon>
        <taxon>Ecdysozoa</taxon>
        <taxon>Nematoda</taxon>
        <taxon>Chromadorea</taxon>
        <taxon>Rhabditida</taxon>
        <taxon>Rhabditina</taxon>
        <taxon>Rhabditomorpha</taxon>
        <taxon>Rhabditoidea</taxon>
        <taxon>Rhabditidae</taxon>
        <taxon>Peloderinae</taxon>
        <taxon>Caenorhabditis</taxon>
    </lineage>
</organism>
<sequence length="1017" mass="111639">MAASSQNNGKIFGRFDPIHIFLAVISIIFLILSIVFIILFATKHDSSSGFLATGFSDGKAADVANEWKGLLNNKYTVNSFALDIQNKAVSAVFSLRDSVSTAAVQNVLSASKLVTQTETTYGDKATAVCRQQQIFGSPSTGVTAPVTSITTTQATPIATKYCNSNPINRDIVIVVDMNDLEKNNHTEKIASLTTIRDKLIAGITFPQVNIFLKAVVANDVIDISTPTNWISNSNQLNTDFGKLLAVTNFNNQTNLIIGDVFSKSVPTFKTGRQYVSAALFVITDKLPSSNTVISTDPKKLGIYVGITGVRSAYMKSYDNYDDKTLSYETWTELSEKDPFATFVCSFYELPAATQMKSFFEYPLAELDDQINKPTCEVLDIIIAFDISESLSRIIVPKYVAFAKSFVAQYKYKGNEFTRVGVLTFNNKVTEKLKLTDGNTLEAVNAAIDTVAYEGGLTDVTLALTTAKNTFIQESDTSRSRVLIVLSDAVPTVDTIQDEIQAGKDLAKIGVAVFFVGYSNYSPDVLKTLGQVTNPDYVFGDMSQASLQGITNEILITYPCPQPKCVTAYYAVEVSESTDDYVVQNLQDVLAIATFASSMQSDTASYQLITYNDGNTLINPKGDASFNSFKTFVEGLINDPSKIAAIRSGYTRLDTAIDDITAELKNQAAKNSRFSGNIIFMGQANDGVLNPDKPEDEKIALLKASATNLQAQTAGLIYVVDDSKDKNNFGDDLWPFVTTANRIIPQNENTLDTLKNTDYFATWSKLSCSLPALSTCYDTPLDVAVVIDLQNKDYNFINYITTLLSRFSSQDDTHISMLAYGSRQTTVLSNLAVHSPQDVQNFAVEYEDWRNGTYFITTTTQAPTTSEKPKNFWSNELYQVDQNTIKGVFDSLGTQFGCGHYSDNGDRIFAPNLFIFASDNFGTYTNAVWDDFSTEVRNRYGCWDCAGNPTFLFLSRNEATAPVALGVTYKLSDTDLDIDATDDTSTQANINKFNSIVNSVCVTPLATCASYTKCTPYV</sequence>
<dbReference type="SUPFAM" id="SSF53300">
    <property type="entry name" value="vWA-like"/>
    <property type="match status" value="1"/>
</dbReference>